<dbReference type="Proteomes" id="UP000814033">
    <property type="component" value="Unassembled WGS sequence"/>
</dbReference>
<organism evidence="1 2">
    <name type="scientific">Auriscalpium vulgare</name>
    <dbReference type="NCBI Taxonomy" id="40419"/>
    <lineage>
        <taxon>Eukaryota</taxon>
        <taxon>Fungi</taxon>
        <taxon>Dikarya</taxon>
        <taxon>Basidiomycota</taxon>
        <taxon>Agaricomycotina</taxon>
        <taxon>Agaricomycetes</taxon>
        <taxon>Russulales</taxon>
        <taxon>Auriscalpiaceae</taxon>
        <taxon>Auriscalpium</taxon>
    </lineage>
</organism>
<protein>
    <submittedName>
        <fullName evidence="1">Uncharacterized protein</fullName>
    </submittedName>
</protein>
<sequence length="102" mass="10680">MSRITLTLDVPTDDLADRLANLTVNFSPKKPSNDGKATSASSARSSASAKSKIPKSSDSPSVDATVSDDNESVEPKEGEQEPWDGEALVVFKGVGPGVYRIG</sequence>
<keyword evidence="2" id="KW-1185">Reference proteome</keyword>
<evidence type="ECO:0000313" key="2">
    <source>
        <dbReference type="Proteomes" id="UP000814033"/>
    </source>
</evidence>
<proteinExistence type="predicted"/>
<reference evidence="1" key="1">
    <citation type="submission" date="2021-02" db="EMBL/GenBank/DDBJ databases">
        <authorList>
            <consortium name="DOE Joint Genome Institute"/>
            <person name="Ahrendt S."/>
            <person name="Looney B.P."/>
            <person name="Miyauchi S."/>
            <person name="Morin E."/>
            <person name="Drula E."/>
            <person name="Courty P.E."/>
            <person name="Chicoki N."/>
            <person name="Fauchery L."/>
            <person name="Kohler A."/>
            <person name="Kuo A."/>
            <person name="Labutti K."/>
            <person name="Pangilinan J."/>
            <person name="Lipzen A."/>
            <person name="Riley R."/>
            <person name="Andreopoulos W."/>
            <person name="He G."/>
            <person name="Johnson J."/>
            <person name="Barry K.W."/>
            <person name="Grigoriev I.V."/>
            <person name="Nagy L."/>
            <person name="Hibbett D."/>
            <person name="Henrissat B."/>
            <person name="Matheny P.B."/>
            <person name="Labbe J."/>
            <person name="Martin F."/>
        </authorList>
    </citation>
    <scope>NUCLEOTIDE SEQUENCE</scope>
    <source>
        <strain evidence="1">FP105234-sp</strain>
    </source>
</reference>
<comment type="caution">
    <text evidence="1">The sequence shown here is derived from an EMBL/GenBank/DDBJ whole genome shotgun (WGS) entry which is preliminary data.</text>
</comment>
<gene>
    <name evidence="1" type="ORF">FA95DRAFT_1614267</name>
</gene>
<dbReference type="EMBL" id="MU277009">
    <property type="protein sequence ID" value="KAI0037384.1"/>
    <property type="molecule type" value="Genomic_DNA"/>
</dbReference>
<accession>A0ACB8QZV4</accession>
<evidence type="ECO:0000313" key="1">
    <source>
        <dbReference type="EMBL" id="KAI0037384.1"/>
    </source>
</evidence>
<reference evidence="1" key="2">
    <citation type="journal article" date="2022" name="New Phytol.">
        <title>Evolutionary transition to the ectomycorrhizal habit in the genomes of a hyperdiverse lineage of mushroom-forming fungi.</title>
        <authorList>
            <person name="Looney B."/>
            <person name="Miyauchi S."/>
            <person name="Morin E."/>
            <person name="Drula E."/>
            <person name="Courty P.E."/>
            <person name="Kohler A."/>
            <person name="Kuo A."/>
            <person name="LaButti K."/>
            <person name="Pangilinan J."/>
            <person name="Lipzen A."/>
            <person name="Riley R."/>
            <person name="Andreopoulos W."/>
            <person name="He G."/>
            <person name="Johnson J."/>
            <person name="Nolan M."/>
            <person name="Tritt A."/>
            <person name="Barry K.W."/>
            <person name="Grigoriev I.V."/>
            <person name="Nagy L.G."/>
            <person name="Hibbett D."/>
            <person name="Henrissat B."/>
            <person name="Matheny P.B."/>
            <person name="Labbe J."/>
            <person name="Martin F.M."/>
        </authorList>
    </citation>
    <scope>NUCLEOTIDE SEQUENCE</scope>
    <source>
        <strain evidence="1">FP105234-sp</strain>
    </source>
</reference>
<name>A0ACB8QZV4_9AGAM</name>